<dbReference type="GO" id="GO:0016139">
    <property type="term" value="P:glycoside catabolic process"/>
    <property type="evidence" value="ECO:0007669"/>
    <property type="project" value="TreeGrafter"/>
</dbReference>
<evidence type="ECO:0000313" key="8">
    <source>
        <dbReference type="EMBL" id="SFF59122.1"/>
    </source>
</evidence>
<sequence length="679" mass="77720">MKLLRFLWSILLFSSIAGATAQEKLPKPTDLQMRWQKMETIAFVHFSVNTFTDMEWGYGNESPQLFNPTALNCEQWVKICKDAGLKGVILTAKHHDGFCLWPSAYTEHSVKNSPWKNGQGDVVREFAEACKKHGLKMGLYLSPWDCNHPDYGKPEYNQYFKNQLTELLSNYGELFEIWFDGANGGRGYYGTDSLHTRKIDKDYYDWQGFIDIVRELQPNCIVHGGGLPDIRWVGNEEGHAGKKHWSTLLPKDQFSKDKSLPAQLNEGHENGTRWLPSETDVSVRPGWYYHASEDHQMKSLPRLMDIYYESVGRNSLLLLNLTPDKRGLVYPIDSLRLLEWKRQLDLDFKENLVTSKCRFSSNNKKKLKKAFDNNYDSYWKGNEENSFLEIDFQKPVTMNRLLIQEYIPEGQRVKSFRVDYLNDNEWVELAKETTIGYKRILRFLPITTQKVRISFEETLAPVMITKVAAYNAPVLLAEPTIRRDQQGMVSILSPEKFGEVFYTIDGSSPSRQSKKYTAPFSFDGKGTIKAVVYSGENHGEVGTQTFGLSKEKWTLKESSSSNLNLFDGKPNTSWVSPKKEMEVVIDFGEAIAFSGLTYLPDQARWSRGIALNYQIYTSDNGEDWTRLTAGDFSNIRNNPITQTIQFGKKVTTRFLKFATNTAADGQEVLGIAELDILAE</sequence>
<dbReference type="InterPro" id="IPR017853">
    <property type="entry name" value="GH"/>
</dbReference>
<name>A0A1I2JWA8_9BACT</name>
<dbReference type="SUPFAM" id="SSF49785">
    <property type="entry name" value="Galactose-binding domain-like"/>
    <property type="match status" value="2"/>
</dbReference>
<dbReference type="EC" id="3.2.1.51" evidence="2"/>
<dbReference type="Gene3D" id="3.20.20.80">
    <property type="entry name" value="Glycosidases"/>
    <property type="match status" value="1"/>
</dbReference>
<dbReference type="Proteomes" id="UP000198964">
    <property type="component" value="Unassembled WGS sequence"/>
</dbReference>
<protein>
    <recommendedName>
        <fullName evidence="2">alpha-L-fucosidase</fullName>
        <ecNumber evidence="2">3.2.1.51</ecNumber>
    </recommendedName>
</protein>
<gene>
    <name evidence="8" type="ORF">SAMN05216283_11041</name>
</gene>
<organism evidence="8 9">
    <name type="scientific">Sunxiuqinia elliptica</name>
    <dbReference type="NCBI Taxonomy" id="655355"/>
    <lineage>
        <taxon>Bacteria</taxon>
        <taxon>Pseudomonadati</taxon>
        <taxon>Bacteroidota</taxon>
        <taxon>Bacteroidia</taxon>
        <taxon>Marinilabiliales</taxon>
        <taxon>Prolixibacteraceae</taxon>
        <taxon>Sunxiuqinia</taxon>
    </lineage>
</organism>
<dbReference type="InterPro" id="IPR057739">
    <property type="entry name" value="Glyco_hydro_29_N"/>
</dbReference>
<feature type="chain" id="PRO_5011767396" description="alpha-L-fucosidase" evidence="6">
    <location>
        <begin position="22"/>
        <end position="679"/>
    </location>
</feature>
<evidence type="ECO:0000256" key="6">
    <source>
        <dbReference type="SAM" id="SignalP"/>
    </source>
</evidence>
<feature type="domain" description="F5/8 type C" evidence="7">
    <location>
        <begin position="341"/>
        <end position="472"/>
    </location>
</feature>
<dbReference type="InterPro" id="IPR000421">
    <property type="entry name" value="FA58C"/>
</dbReference>
<dbReference type="InterPro" id="IPR008979">
    <property type="entry name" value="Galactose-bd-like_sf"/>
</dbReference>
<dbReference type="STRING" id="655355.SAMN05216283_11041"/>
<dbReference type="AlphaFoldDB" id="A0A1I2JWA8"/>
<evidence type="ECO:0000256" key="2">
    <source>
        <dbReference type="ARBA" id="ARBA00012662"/>
    </source>
</evidence>
<dbReference type="FunFam" id="3.20.20.80:FF:000052">
    <property type="entry name" value="Putative alpha-L-fucosidase 1"/>
    <property type="match status" value="1"/>
</dbReference>
<evidence type="ECO:0000313" key="9">
    <source>
        <dbReference type="Proteomes" id="UP000198964"/>
    </source>
</evidence>
<dbReference type="PANTHER" id="PTHR10030">
    <property type="entry name" value="ALPHA-L-FUCOSIDASE"/>
    <property type="match status" value="1"/>
</dbReference>
<reference evidence="8 9" key="1">
    <citation type="submission" date="2016-10" db="EMBL/GenBank/DDBJ databases">
        <authorList>
            <person name="de Groot N.N."/>
        </authorList>
    </citation>
    <scope>NUCLEOTIDE SEQUENCE [LARGE SCALE GENOMIC DNA]</scope>
    <source>
        <strain evidence="8 9">CGMCC 1.9156</strain>
    </source>
</reference>
<dbReference type="InterPro" id="IPR026876">
    <property type="entry name" value="Fn3_assoc_repeat"/>
</dbReference>
<feature type="signal peptide" evidence="6">
    <location>
        <begin position="1"/>
        <end position="21"/>
    </location>
</feature>
<dbReference type="Gene3D" id="2.60.120.260">
    <property type="entry name" value="Galactose-binding domain-like"/>
    <property type="match status" value="2"/>
</dbReference>
<feature type="domain" description="F5/8 type C" evidence="7">
    <location>
        <begin position="529"/>
        <end position="679"/>
    </location>
</feature>
<evidence type="ECO:0000256" key="3">
    <source>
        <dbReference type="ARBA" id="ARBA00022729"/>
    </source>
</evidence>
<dbReference type="InterPro" id="IPR000933">
    <property type="entry name" value="Glyco_hydro_29"/>
</dbReference>
<keyword evidence="9" id="KW-1185">Reference proteome</keyword>
<comment type="similarity">
    <text evidence="1">Belongs to the glycosyl hydrolase 29 family.</text>
</comment>
<evidence type="ECO:0000256" key="1">
    <source>
        <dbReference type="ARBA" id="ARBA00007951"/>
    </source>
</evidence>
<dbReference type="SMART" id="SM00812">
    <property type="entry name" value="Alpha_L_fucos"/>
    <property type="match status" value="1"/>
</dbReference>
<dbReference type="Pfam" id="PF01120">
    <property type="entry name" value="Alpha_L_fucos"/>
    <property type="match status" value="1"/>
</dbReference>
<evidence type="ECO:0000259" key="7">
    <source>
        <dbReference type="PROSITE" id="PS50022"/>
    </source>
</evidence>
<dbReference type="GO" id="GO:0005764">
    <property type="term" value="C:lysosome"/>
    <property type="evidence" value="ECO:0007669"/>
    <property type="project" value="TreeGrafter"/>
</dbReference>
<dbReference type="Pfam" id="PF00754">
    <property type="entry name" value="F5_F8_type_C"/>
    <property type="match status" value="2"/>
</dbReference>
<dbReference type="SUPFAM" id="SSF51445">
    <property type="entry name" value="(Trans)glycosidases"/>
    <property type="match status" value="1"/>
</dbReference>
<keyword evidence="5" id="KW-0326">Glycosidase</keyword>
<dbReference type="GO" id="GO:0006004">
    <property type="term" value="P:fucose metabolic process"/>
    <property type="evidence" value="ECO:0007669"/>
    <property type="project" value="TreeGrafter"/>
</dbReference>
<accession>A0A1I2JWA8</accession>
<evidence type="ECO:0000256" key="5">
    <source>
        <dbReference type="ARBA" id="ARBA00023295"/>
    </source>
</evidence>
<keyword evidence="4" id="KW-0378">Hydrolase</keyword>
<dbReference type="Pfam" id="PF13287">
    <property type="entry name" value="Fn3_assoc"/>
    <property type="match status" value="1"/>
</dbReference>
<dbReference type="RefSeq" id="WP_093920911.1">
    <property type="nucleotide sequence ID" value="NZ_FONW01000010.1"/>
</dbReference>
<dbReference type="EMBL" id="FONW01000010">
    <property type="protein sequence ID" value="SFF59122.1"/>
    <property type="molecule type" value="Genomic_DNA"/>
</dbReference>
<dbReference type="GO" id="GO:0004560">
    <property type="term" value="F:alpha-L-fucosidase activity"/>
    <property type="evidence" value="ECO:0007669"/>
    <property type="project" value="InterPro"/>
</dbReference>
<keyword evidence="3 6" id="KW-0732">Signal</keyword>
<dbReference type="PANTHER" id="PTHR10030:SF37">
    <property type="entry name" value="ALPHA-L-FUCOSIDASE-RELATED"/>
    <property type="match status" value="1"/>
</dbReference>
<dbReference type="PROSITE" id="PS50022">
    <property type="entry name" value="FA58C_3"/>
    <property type="match status" value="2"/>
</dbReference>
<evidence type="ECO:0000256" key="4">
    <source>
        <dbReference type="ARBA" id="ARBA00022801"/>
    </source>
</evidence>
<proteinExistence type="inferred from homology"/>